<evidence type="ECO:0000256" key="1">
    <source>
        <dbReference type="SAM" id="Phobius"/>
    </source>
</evidence>
<reference evidence="3" key="1">
    <citation type="journal article" date="2014" name="PLoS Negl. Trop. Dis.">
        <title>Identification and characterization of seminal fluid proteins in the Asian tiger mosquito, Aedes albopictus.</title>
        <authorList>
            <person name="Boes K.E."/>
            <person name="Ribeiro J.M."/>
            <person name="Wong A."/>
            <person name="Harrington L.C."/>
            <person name="Wolfner M.F."/>
            <person name="Sirot L.K."/>
        </authorList>
    </citation>
    <scope>NUCLEOTIDE SEQUENCE</scope>
    <source>
        <tissue evidence="3">Reproductive organs</tissue>
    </source>
</reference>
<keyword evidence="1" id="KW-0812">Transmembrane</keyword>
<dbReference type="EMBL" id="GAPW01002636">
    <property type="protein sequence ID" value="JAC10962.1"/>
    <property type="molecule type" value="mRNA"/>
</dbReference>
<dbReference type="SUPFAM" id="SSF50475">
    <property type="entry name" value="FMN-binding split barrel"/>
    <property type="match status" value="1"/>
</dbReference>
<dbReference type="Gene3D" id="2.30.110.10">
    <property type="entry name" value="Electron Transport, Fmn-binding Protein, Chain A"/>
    <property type="match status" value="1"/>
</dbReference>
<accession>A0A023ENH8</accession>
<evidence type="ECO:0000313" key="3">
    <source>
        <dbReference type="EMBL" id="JAC10962.1"/>
    </source>
</evidence>
<feature type="non-terminal residue" evidence="3">
    <location>
        <position position="1"/>
    </location>
</feature>
<dbReference type="Pfam" id="PF13883">
    <property type="entry name" value="CREG_beta-barrel"/>
    <property type="match status" value="1"/>
</dbReference>
<dbReference type="PANTHER" id="PTHR13343:SF17">
    <property type="entry name" value="CELLULAR REPRESSOR OF E1A-STIMULATED GENES, ISOFORM A"/>
    <property type="match status" value="1"/>
</dbReference>
<proteinExistence type="evidence at transcript level"/>
<organism evidence="3">
    <name type="scientific">Aedes albopictus</name>
    <name type="common">Asian tiger mosquito</name>
    <name type="synonym">Stegomyia albopicta</name>
    <dbReference type="NCBI Taxonomy" id="7160"/>
    <lineage>
        <taxon>Eukaryota</taxon>
        <taxon>Metazoa</taxon>
        <taxon>Ecdysozoa</taxon>
        <taxon>Arthropoda</taxon>
        <taxon>Hexapoda</taxon>
        <taxon>Insecta</taxon>
        <taxon>Pterygota</taxon>
        <taxon>Neoptera</taxon>
        <taxon>Endopterygota</taxon>
        <taxon>Diptera</taxon>
        <taxon>Nematocera</taxon>
        <taxon>Culicoidea</taxon>
        <taxon>Culicidae</taxon>
        <taxon>Culicinae</taxon>
        <taxon>Aedini</taxon>
        <taxon>Aedes</taxon>
        <taxon>Stegomyia</taxon>
    </lineage>
</organism>
<keyword evidence="1" id="KW-0472">Membrane</keyword>
<dbReference type="GO" id="GO:0005615">
    <property type="term" value="C:extracellular space"/>
    <property type="evidence" value="ECO:0007669"/>
    <property type="project" value="TreeGrafter"/>
</dbReference>
<dbReference type="GO" id="GO:0005737">
    <property type="term" value="C:cytoplasm"/>
    <property type="evidence" value="ECO:0007669"/>
    <property type="project" value="UniProtKB-ARBA"/>
</dbReference>
<dbReference type="VEuPathDB" id="VectorBase:AALF017943"/>
<feature type="transmembrane region" description="Helical" evidence="1">
    <location>
        <begin position="39"/>
        <end position="59"/>
    </location>
</feature>
<dbReference type="PANTHER" id="PTHR13343">
    <property type="entry name" value="CREG1 PROTEIN"/>
    <property type="match status" value="1"/>
</dbReference>
<evidence type="ECO:0000259" key="2">
    <source>
        <dbReference type="Pfam" id="PF13883"/>
    </source>
</evidence>
<dbReference type="VEuPathDB" id="VectorBase:AALC636_012210"/>
<protein>
    <submittedName>
        <fullName evidence="3">Putative cellular repressor of transcription</fullName>
    </submittedName>
</protein>
<dbReference type="InterPro" id="IPR012349">
    <property type="entry name" value="Split_barrel_FMN-bd"/>
</dbReference>
<dbReference type="InterPro" id="IPR055343">
    <property type="entry name" value="CREG_beta-barrel"/>
</dbReference>
<feature type="domain" description="CREG-like beta-barrel" evidence="2">
    <location>
        <begin position="99"/>
        <end position="268"/>
    </location>
</feature>
<dbReference type="VEuPathDB" id="VectorBase:AALFPA_070519"/>
<sequence length="322" mass="35994">SQPVCSTATSTPIDKLIYQRLDPFPQQQRDDSLGHLIKMLRFCGIFFGILLVLVVLSGIETRSQYRVDDELAAFRPIDAGEETNELTAGNDVNEQSGPPPHTEYAKMARYLVHKAEWVSMGSLSTVDAIKGYPMVNIIASADSARGAKSTGTLYFYLTMLDYTAQDLSKDNRLTVLLSMDQDLECSKNGIDPMEPTCARIMISGRAVRLEEGTDEFTFGKNAMFSRHPAAKHWLDTHNFFLCKLDIVQIAVLDYYGGPHYVTVEEYMKANPDTDGSEKVHPLLRLSQDAFDAPEVISNSDSERTITVKVKKDSPVRRINLEV</sequence>
<dbReference type="AlphaFoldDB" id="A0A023ENH8"/>
<keyword evidence="1" id="KW-1133">Transmembrane helix</keyword>
<name>A0A023ENH8_AEDAL</name>